<feature type="chain" id="PRO_5021005585" evidence="5">
    <location>
        <begin position="33"/>
        <end position="428"/>
    </location>
</feature>
<dbReference type="GO" id="GO:0097176">
    <property type="term" value="P:epoxide metabolic process"/>
    <property type="evidence" value="ECO:0007669"/>
    <property type="project" value="TreeGrafter"/>
</dbReference>
<dbReference type="Pfam" id="PF06441">
    <property type="entry name" value="EHN"/>
    <property type="match status" value="1"/>
</dbReference>
<dbReference type="EMBL" id="SNWF01000005">
    <property type="protein sequence ID" value="TDN89733.1"/>
    <property type="molecule type" value="Genomic_DNA"/>
</dbReference>
<comment type="similarity">
    <text evidence="1">Belongs to the peptidase S33 family.</text>
</comment>
<sequence length="428" mass="47483">MSDLSLSLTRRNFLATTAAASAVGLLPGALFAATEDNSIRPFRIHVPEEALTDLRRRLAGTRWPARETVSDQSQGVPLAKLQPLVRYWQKGYDWRKVEKRLNALPQFMTKIDGLDIQFAHIRSRHENALPLIITHGWPGSIMELLKIIGPLTDPTAYGGRAEDAFHLVLPSMPGYGFSAKPQSTGWGPERIGRAWDVLMKRLGYKRYVSQGGDWGSVIADAMGRQAPAGLLGIHVNMPATVPADVAKALNNGEPAPAGLSAVEKAAFDSLNHLYKKGGGYAAMMVTRPQTLGYALEDSPVGLAAFFYDKFSEWTYSGGDADKAFTKDEMLDDISLYWFTKTATSSAQLYWENNNNNFNVVEQKTTEISVPVAVTVFPGEIYRAPKSWTERAYPKLIYFNEVDKGGHFASWEQPELFSVEMRAAFRTLR</sequence>
<protein>
    <submittedName>
        <fullName evidence="7">Pimeloyl-ACP methyl ester carboxylesterase</fullName>
    </submittedName>
</protein>
<dbReference type="SUPFAM" id="SSF53474">
    <property type="entry name" value="alpha/beta-Hydrolases"/>
    <property type="match status" value="1"/>
</dbReference>
<feature type="active site" description="Proton donor" evidence="4">
    <location>
        <position position="349"/>
    </location>
</feature>
<dbReference type="InterPro" id="IPR029058">
    <property type="entry name" value="AB_hydrolase_fold"/>
</dbReference>
<name>A0A4R6G5N2_9BURK</name>
<proteinExistence type="inferred from homology"/>
<dbReference type="AlphaFoldDB" id="A0A4R6G5N2"/>
<organism evidence="7 8">
    <name type="scientific">Herminiimonas fonticola</name>
    <dbReference type="NCBI Taxonomy" id="303380"/>
    <lineage>
        <taxon>Bacteria</taxon>
        <taxon>Pseudomonadati</taxon>
        <taxon>Pseudomonadota</taxon>
        <taxon>Betaproteobacteria</taxon>
        <taxon>Burkholderiales</taxon>
        <taxon>Oxalobacteraceae</taxon>
        <taxon>Herminiimonas</taxon>
    </lineage>
</organism>
<feature type="signal peptide" evidence="5">
    <location>
        <begin position="1"/>
        <end position="32"/>
    </location>
</feature>
<dbReference type="PIRSF" id="PIRSF001112">
    <property type="entry name" value="Epoxide_hydrolase"/>
    <property type="match status" value="1"/>
</dbReference>
<dbReference type="PANTHER" id="PTHR21661">
    <property type="entry name" value="EPOXIDE HYDROLASE 1-RELATED"/>
    <property type="match status" value="1"/>
</dbReference>
<comment type="caution">
    <text evidence="7">The sequence shown here is derived from an EMBL/GenBank/DDBJ whole genome shotgun (WGS) entry which is preliminary data.</text>
</comment>
<evidence type="ECO:0000256" key="5">
    <source>
        <dbReference type="SAM" id="SignalP"/>
    </source>
</evidence>
<keyword evidence="2" id="KW-0058">Aromatic hydrocarbons catabolism</keyword>
<gene>
    <name evidence="7" type="ORF">EV677_1794</name>
</gene>
<keyword evidence="5" id="KW-0732">Signal</keyword>
<dbReference type="InterPro" id="IPR016292">
    <property type="entry name" value="Epoxide_hydrolase"/>
</dbReference>
<evidence type="ECO:0000256" key="4">
    <source>
        <dbReference type="PIRSR" id="PIRSR001112-1"/>
    </source>
</evidence>
<evidence type="ECO:0000313" key="8">
    <source>
        <dbReference type="Proteomes" id="UP000294737"/>
    </source>
</evidence>
<dbReference type="PROSITE" id="PS51318">
    <property type="entry name" value="TAT"/>
    <property type="match status" value="1"/>
</dbReference>
<evidence type="ECO:0000256" key="2">
    <source>
        <dbReference type="ARBA" id="ARBA00022797"/>
    </source>
</evidence>
<evidence type="ECO:0000313" key="7">
    <source>
        <dbReference type="EMBL" id="TDN89733.1"/>
    </source>
</evidence>
<evidence type="ECO:0000256" key="3">
    <source>
        <dbReference type="ARBA" id="ARBA00022801"/>
    </source>
</evidence>
<evidence type="ECO:0000259" key="6">
    <source>
        <dbReference type="Pfam" id="PF06441"/>
    </source>
</evidence>
<keyword evidence="8" id="KW-1185">Reference proteome</keyword>
<dbReference type="GO" id="GO:0004301">
    <property type="term" value="F:epoxide hydrolase activity"/>
    <property type="evidence" value="ECO:0007669"/>
    <property type="project" value="TreeGrafter"/>
</dbReference>
<dbReference type="InterPro" id="IPR010497">
    <property type="entry name" value="Epoxide_hydro_N"/>
</dbReference>
<dbReference type="OrthoDB" id="9780765at2"/>
<dbReference type="PANTHER" id="PTHR21661:SF35">
    <property type="entry name" value="EPOXIDE HYDROLASE"/>
    <property type="match status" value="1"/>
</dbReference>
<dbReference type="InterPro" id="IPR006311">
    <property type="entry name" value="TAT_signal"/>
</dbReference>
<evidence type="ECO:0000256" key="1">
    <source>
        <dbReference type="ARBA" id="ARBA00010088"/>
    </source>
</evidence>
<dbReference type="InterPro" id="IPR000639">
    <property type="entry name" value="Epox_hydrolase-like"/>
</dbReference>
<feature type="active site" description="Proton acceptor" evidence="4">
    <location>
        <position position="406"/>
    </location>
</feature>
<dbReference type="PRINTS" id="PR00412">
    <property type="entry name" value="EPOXHYDRLASE"/>
</dbReference>
<dbReference type="RefSeq" id="WP_112991843.1">
    <property type="nucleotide sequence ID" value="NZ_PTLZ01000002.1"/>
</dbReference>
<feature type="active site" description="Nucleophile" evidence="4">
    <location>
        <position position="213"/>
    </location>
</feature>
<reference evidence="7 8" key="1">
    <citation type="submission" date="2019-03" db="EMBL/GenBank/DDBJ databases">
        <title>Genomic Encyclopedia of Type Strains, Phase IV (KMG-IV): sequencing the most valuable type-strain genomes for metagenomic binning, comparative biology and taxonomic classification.</title>
        <authorList>
            <person name="Goeker M."/>
        </authorList>
    </citation>
    <scope>NUCLEOTIDE SEQUENCE [LARGE SCALE GENOMIC DNA]</scope>
    <source>
        <strain evidence="7 8">DSM 18555</strain>
    </source>
</reference>
<feature type="domain" description="Epoxide hydrolase N-terminal" evidence="6">
    <location>
        <begin position="39"/>
        <end position="143"/>
    </location>
</feature>
<dbReference type="Gene3D" id="3.40.50.1820">
    <property type="entry name" value="alpha/beta hydrolase"/>
    <property type="match status" value="1"/>
</dbReference>
<dbReference type="Proteomes" id="UP000294737">
    <property type="component" value="Unassembled WGS sequence"/>
</dbReference>
<accession>A0A4R6G5N2</accession>
<keyword evidence="3" id="KW-0378">Hydrolase</keyword>